<sequence>MFASYLSTAFHLHMATHHEASHPVRGTSHPVNHIHNPRTAAAGAIQLALCPGCLKVGLWSYERKSTRQMTRCRNVGSFSTRQLQEKSVCEASRQPALKRQRTQPMWSPNTDSTEDELTSDSDSDSDSTEVAERWKGKVDALHAPYASAT</sequence>
<accession>W4GF57</accession>
<proteinExistence type="predicted"/>
<organism evidence="2">
    <name type="scientific">Aphanomyces astaci</name>
    <name type="common">Crayfish plague agent</name>
    <dbReference type="NCBI Taxonomy" id="112090"/>
    <lineage>
        <taxon>Eukaryota</taxon>
        <taxon>Sar</taxon>
        <taxon>Stramenopiles</taxon>
        <taxon>Oomycota</taxon>
        <taxon>Saprolegniomycetes</taxon>
        <taxon>Saprolegniales</taxon>
        <taxon>Verrucalvaceae</taxon>
        <taxon>Aphanomyces</taxon>
    </lineage>
</organism>
<gene>
    <name evidence="2" type="ORF">H257_07896</name>
</gene>
<reference evidence="2" key="1">
    <citation type="submission" date="2013-12" db="EMBL/GenBank/DDBJ databases">
        <title>The Genome Sequence of Aphanomyces astaci APO3.</title>
        <authorList>
            <consortium name="The Broad Institute Genomics Platform"/>
            <person name="Russ C."/>
            <person name="Tyler B."/>
            <person name="van West P."/>
            <person name="Dieguez-Uribeondo J."/>
            <person name="Young S.K."/>
            <person name="Zeng Q."/>
            <person name="Gargeya S."/>
            <person name="Fitzgerald M."/>
            <person name="Abouelleil A."/>
            <person name="Alvarado L."/>
            <person name="Chapman S.B."/>
            <person name="Gainer-Dewar J."/>
            <person name="Goldberg J."/>
            <person name="Griggs A."/>
            <person name="Gujja S."/>
            <person name="Hansen M."/>
            <person name="Howarth C."/>
            <person name="Imamovic A."/>
            <person name="Ireland A."/>
            <person name="Larimer J."/>
            <person name="McCowan C."/>
            <person name="Murphy C."/>
            <person name="Pearson M."/>
            <person name="Poon T.W."/>
            <person name="Priest M."/>
            <person name="Roberts A."/>
            <person name="Saif S."/>
            <person name="Shea T."/>
            <person name="Sykes S."/>
            <person name="Wortman J."/>
            <person name="Nusbaum C."/>
            <person name="Birren B."/>
        </authorList>
    </citation>
    <scope>NUCLEOTIDE SEQUENCE [LARGE SCALE GENOMIC DNA]</scope>
    <source>
        <strain evidence="2">APO3</strain>
    </source>
</reference>
<evidence type="ECO:0000313" key="2">
    <source>
        <dbReference type="EMBL" id="ETV78310.1"/>
    </source>
</evidence>
<dbReference type="RefSeq" id="XP_009831891.1">
    <property type="nucleotide sequence ID" value="XM_009833589.1"/>
</dbReference>
<dbReference type="EMBL" id="KI913130">
    <property type="protein sequence ID" value="ETV78310.1"/>
    <property type="molecule type" value="Genomic_DNA"/>
</dbReference>
<feature type="compositionally biased region" description="Acidic residues" evidence="1">
    <location>
        <begin position="112"/>
        <end position="129"/>
    </location>
</feature>
<dbReference type="AlphaFoldDB" id="W4GF57"/>
<evidence type="ECO:0000256" key="1">
    <source>
        <dbReference type="SAM" id="MobiDB-lite"/>
    </source>
</evidence>
<dbReference type="OrthoDB" id="10561487at2759"/>
<protein>
    <submittedName>
        <fullName evidence="2">Uncharacterized protein</fullName>
    </submittedName>
</protein>
<name>W4GF57_APHAT</name>
<feature type="region of interest" description="Disordered" evidence="1">
    <location>
        <begin position="83"/>
        <end position="135"/>
    </location>
</feature>
<dbReference type="VEuPathDB" id="FungiDB:H257_07896"/>
<dbReference type="GeneID" id="20809892"/>